<feature type="signal peptide" evidence="1">
    <location>
        <begin position="1"/>
        <end position="23"/>
    </location>
</feature>
<evidence type="ECO:0000313" key="2">
    <source>
        <dbReference type="EMBL" id="KAL0410012.1"/>
    </source>
</evidence>
<dbReference type="EMBL" id="JACGWN010000013">
    <property type="protein sequence ID" value="KAL0410012.1"/>
    <property type="molecule type" value="Genomic_DNA"/>
</dbReference>
<protein>
    <submittedName>
        <fullName evidence="2">GDSL esterase/lipase</fullName>
    </submittedName>
</protein>
<sequence length="97" mass="11161">MGLSRCMFGAFLVVSMVVSVVHGDPLVPALCIFGDSVVDAGNNNNLQTLIKANFPSLWERLCHPQTYRKVLQREARHGLHRYMSFWCIMRYIERNMC</sequence>
<gene>
    <name evidence="2" type="ORF">Slati_3590900</name>
</gene>
<keyword evidence="1" id="KW-0732">Signal</keyword>
<proteinExistence type="predicted"/>
<reference evidence="2" key="2">
    <citation type="journal article" date="2024" name="Plant">
        <title>Genomic evolution and insights into agronomic trait innovations of Sesamum species.</title>
        <authorList>
            <person name="Miao H."/>
            <person name="Wang L."/>
            <person name="Qu L."/>
            <person name="Liu H."/>
            <person name="Sun Y."/>
            <person name="Le M."/>
            <person name="Wang Q."/>
            <person name="Wei S."/>
            <person name="Zheng Y."/>
            <person name="Lin W."/>
            <person name="Duan Y."/>
            <person name="Cao H."/>
            <person name="Xiong S."/>
            <person name="Wang X."/>
            <person name="Wei L."/>
            <person name="Li C."/>
            <person name="Ma Q."/>
            <person name="Ju M."/>
            <person name="Zhao R."/>
            <person name="Li G."/>
            <person name="Mu C."/>
            <person name="Tian Q."/>
            <person name="Mei H."/>
            <person name="Zhang T."/>
            <person name="Gao T."/>
            <person name="Zhang H."/>
        </authorList>
    </citation>
    <scope>NUCLEOTIDE SEQUENCE</scope>
    <source>
        <strain evidence="2">KEN1</strain>
    </source>
</reference>
<feature type="chain" id="PRO_5043912717" evidence="1">
    <location>
        <begin position="24"/>
        <end position="97"/>
    </location>
</feature>
<dbReference type="AlphaFoldDB" id="A0AAW2TZM4"/>
<organism evidence="2">
    <name type="scientific">Sesamum latifolium</name>
    <dbReference type="NCBI Taxonomy" id="2727402"/>
    <lineage>
        <taxon>Eukaryota</taxon>
        <taxon>Viridiplantae</taxon>
        <taxon>Streptophyta</taxon>
        <taxon>Embryophyta</taxon>
        <taxon>Tracheophyta</taxon>
        <taxon>Spermatophyta</taxon>
        <taxon>Magnoliopsida</taxon>
        <taxon>eudicotyledons</taxon>
        <taxon>Gunneridae</taxon>
        <taxon>Pentapetalae</taxon>
        <taxon>asterids</taxon>
        <taxon>lamiids</taxon>
        <taxon>Lamiales</taxon>
        <taxon>Pedaliaceae</taxon>
        <taxon>Sesamum</taxon>
    </lineage>
</organism>
<name>A0AAW2TZM4_9LAMI</name>
<accession>A0AAW2TZM4</accession>
<evidence type="ECO:0000256" key="1">
    <source>
        <dbReference type="SAM" id="SignalP"/>
    </source>
</evidence>
<comment type="caution">
    <text evidence="2">The sequence shown here is derived from an EMBL/GenBank/DDBJ whole genome shotgun (WGS) entry which is preliminary data.</text>
</comment>
<reference evidence="2" key="1">
    <citation type="submission" date="2020-06" db="EMBL/GenBank/DDBJ databases">
        <authorList>
            <person name="Li T."/>
            <person name="Hu X."/>
            <person name="Zhang T."/>
            <person name="Song X."/>
            <person name="Zhang H."/>
            <person name="Dai N."/>
            <person name="Sheng W."/>
            <person name="Hou X."/>
            <person name="Wei L."/>
        </authorList>
    </citation>
    <scope>NUCLEOTIDE SEQUENCE</scope>
    <source>
        <strain evidence="2">KEN1</strain>
        <tissue evidence="2">Leaf</tissue>
    </source>
</reference>